<accession>A0AB39D097</accession>
<feature type="domain" description="Abortive infection protein-like C-terminal" evidence="1">
    <location>
        <begin position="77"/>
        <end position="151"/>
    </location>
</feature>
<dbReference type="InterPro" id="IPR026001">
    <property type="entry name" value="Abi-like_C"/>
</dbReference>
<name>A0AB39D097_9BURK</name>
<protein>
    <submittedName>
        <fullName evidence="2">Abortive infection family protein</fullName>
    </submittedName>
</protein>
<organism evidence="2">
    <name type="scientific">Castellaniella ginsengisoli</name>
    <dbReference type="NCBI Taxonomy" id="546114"/>
    <lineage>
        <taxon>Bacteria</taxon>
        <taxon>Pseudomonadati</taxon>
        <taxon>Pseudomonadota</taxon>
        <taxon>Betaproteobacteria</taxon>
        <taxon>Burkholderiales</taxon>
        <taxon>Alcaligenaceae</taxon>
        <taxon>Castellaniella</taxon>
    </lineage>
</organism>
<dbReference type="AlphaFoldDB" id="A0AB39D097"/>
<gene>
    <name evidence="2" type="ORF">ABRZ04_00015</name>
</gene>
<proteinExistence type="predicted"/>
<dbReference type="EMBL" id="CP158254">
    <property type="protein sequence ID" value="XDJ47493.1"/>
    <property type="molecule type" value="Genomic_DNA"/>
</dbReference>
<evidence type="ECO:0000259" key="1">
    <source>
        <dbReference type="Pfam" id="PF14355"/>
    </source>
</evidence>
<reference evidence="2" key="1">
    <citation type="submission" date="2024-05" db="EMBL/GenBank/DDBJ databases">
        <authorList>
            <person name="Luo Y.-C."/>
            <person name="Nicholds J."/>
            <person name="Mortimer T."/>
            <person name="Maboni G."/>
        </authorList>
    </citation>
    <scope>NUCLEOTIDE SEQUENCE</scope>
    <source>
        <strain evidence="2">151836</strain>
    </source>
</reference>
<evidence type="ECO:0000313" key="2">
    <source>
        <dbReference type="EMBL" id="XDJ47493.1"/>
    </source>
</evidence>
<sequence>MSLDWCPGIREACVHWRDAPMLQQTFEALERTLEQDNDACIDCAKSIVEVFCRIIVDELDSPTQPVKPKATAPDFGEWVGAAVRVLKLGENQNNKFLKLVSQHHKLTTALGDLRNESGPVSHGRDGFLAKLSVHHRRSAILSADALVMFLHQAYLEAQRDPVSSREPWERFEAFNQLIDTNIGLELVTDDDGNSVLRILLPGGEYLSLNIPVSRLLYQLDRDAYIEALNAARGVPVPVAKPNEEQEGA</sequence>
<dbReference type="RefSeq" id="WP_015458429.1">
    <property type="nucleotide sequence ID" value="NZ_CP158254.1"/>
</dbReference>
<dbReference type="Pfam" id="PF14355">
    <property type="entry name" value="Abi_C"/>
    <property type="match status" value="1"/>
</dbReference>